<dbReference type="GO" id="GO:0002028">
    <property type="term" value="P:regulation of sodium ion transport"/>
    <property type="evidence" value="ECO:0007669"/>
    <property type="project" value="UniProtKB-UniRule"/>
</dbReference>
<evidence type="ECO:0000313" key="9">
    <source>
        <dbReference type="EMBL" id="KAJ6222654.1"/>
    </source>
</evidence>
<keyword evidence="5 7" id="KW-1133">Transmembrane helix</keyword>
<evidence type="ECO:0000256" key="2">
    <source>
        <dbReference type="ARBA" id="ARBA00006364"/>
    </source>
</evidence>
<keyword evidence="6 7" id="KW-0472">Membrane</keyword>
<feature type="compositionally biased region" description="Gly residues" evidence="8">
    <location>
        <begin position="334"/>
        <end position="344"/>
    </location>
</feature>
<feature type="compositionally biased region" description="Pro residues" evidence="8">
    <location>
        <begin position="360"/>
        <end position="372"/>
    </location>
</feature>
<feature type="compositionally biased region" description="Polar residues" evidence="8">
    <location>
        <begin position="234"/>
        <end position="255"/>
    </location>
</feature>
<organism evidence="9 10">
    <name type="scientific">Blomia tropicalis</name>
    <name type="common">Mite</name>
    <dbReference type="NCBI Taxonomy" id="40697"/>
    <lineage>
        <taxon>Eukaryota</taxon>
        <taxon>Metazoa</taxon>
        <taxon>Ecdysozoa</taxon>
        <taxon>Arthropoda</taxon>
        <taxon>Chelicerata</taxon>
        <taxon>Arachnida</taxon>
        <taxon>Acari</taxon>
        <taxon>Acariformes</taxon>
        <taxon>Sarcoptiformes</taxon>
        <taxon>Astigmata</taxon>
        <taxon>Glycyphagoidea</taxon>
        <taxon>Echimyopodidae</taxon>
        <taxon>Blomia</taxon>
    </lineage>
</organism>
<evidence type="ECO:0000256" key="6">
    <source>
        <dbReference type="ARBA" id="ARBA00023136"/>
    </source>
</evidence>
<accession>A0A9Q0RQB8</accession>
<dbReference type="Proteomes" id="UP001142055">
    <property type="component" value="Chromosome 1"/>
</dbReference>
<name>A0A9Q0RQB8_BLOTA</name>
<proteinExistence type="inferred from homology"/>
<sequence>MSIRILIKIFITLQLTLLIIRQMIDFAGIQWLMIMVNAVSIIITITAFFGYLMLYASFQLLLIVYNIFVICVYARLIVLHSGEQLPFTSDYPIEYHGTESYHSDSYPITTTRTGLPSTQLLSFDTNSRSFWYVIVGNHMSELHSMSQPVLPDSFRSNSVNVLDRRHHSPSSTSSLDDESLVDIFVQYIEIFSAAIHIFFSLCGIGLVALKHKLERDKLFRNNDKTTPPLPPYTISPQMNHYMSYTPTNPFNQTTSTKDRSSIYTSNSQNSLRRSKRRRSTRSLHNSKSKANSMGALNIRSSTGSLRSMAKHQHRKSTTSLLMNDTSFSNNTIGSRGGGGRGDGTSGRKSSQGMYQTLVPSRPPPTNGPPPPSRHSAYIMTSDLNTTNTSSSYHHAAKFLTSDSETDYYHTFTPNYVNNGLHNPLYGNRHSYLNDSETAI</sequence>
<protein>
    <recommendedName>
        <fullName evidence="7">Sodium/potassium-transporting ATPase subunit beta-1-interacting protein</fullName>
        <shortName evidence="7">Na(+)/K(+)-transporting ATPase subunit beta-1-interacting protein</shortName>
    </recommendedName>
</protein>
<feature type="transmembrane region" description="Helical" evidence="7">
    <location>
        <begin position="184"/>
        <end position="209"/>
    </location>
</feature>
<evidence type="ECO:0000256" key="1">
    <source>
        <dbReference type="ARBA" id="ARBA00004651"/>
    </source>
</evidence>
<keyword evidence="10" id="KW-1185">Reference proteome</keyword>
<comment type="subcellular location">
    <subcellularLocation>
        <location evidence="1 7">Cell membrane</location>
        <topology evidence="1 7">Multi-pass membrane protein</topology>
    </subcellularLocation>
</comment>
<dbReference type="InterPro" id="IPR008516">
    <property type="entry name" value="Na/K-Atpase_Interacting"/>
</dbReference>
<keyword evidence="3 7" id="KW-1003">Cell membrane</keyword>
<evidence type="ECO:0000256" key="5">
    <source>
        <dbReference type="ARBA" id="ARBA00022989"/>
    </source>
</evidence>
<comment type="caution">
    <text evidence="9">The sequence shown here is derived from an EMBL/GenBank/DDBJ whole genome shotgun (WGS) entry which is preliminary data.</text>
</comment>
<evidence type="ECO:0000256" key="7">
    <source>
        <dbReference type="RuleBase" id="RU368041"/>
    </source>
</evidence>
<dbReference type="OMA" id="GIQWLMI"/>
<feature type="compositionally biased region" description="Basic residues" evidence="8">
    <location>
        <begin position="272"/>
        <end position="287"/>
    </location>
</feature>
<evidence type="ECO:0000313" key="10">
    <source>
        <dbReference type="Proteomes" id="UP001142055"/>
    </source>
</evidence>
<evidence type="ECO:0000256" key="4">
    <source>
        <dbReference type="ARBA" id="ARBA00022692"/>
    </source>
</evidence>
<feature type="transmembrane region" description="Helical" evidence="7">
    <location>
        <begin position="60"/>
        <end position="78"/>
    </location>
</feature>
<evidence type="ECO:0000256" key="3">
    <source>
        <dbReference type="ARBA" id="ARBA00022475"/>
    </source>
</evidence>
<reference evidence="9" key="1">
    <citation type="submission" date="2022-12" db="EMBL/GenBank/DDBJ databases">
        <title>Genome assemblies of Blomia tropicalis.</title>
        <authorList>
            <person name="Cui Y."/>
        </authorList>
    </citation>
    <scope>NUCLEOTIDE SEQUENCE</scope>
    <source>
        <tissue evidence="9">Adult mites</tissue>
    </source>
</reference>
<gene>
    <name evidence="9" type="ORF">RDWZM_001199</name>
</gene>
<dbReference type="PANTHER" id="PTHR13084">
    <property type="entry name" value="T-CELL LYMPHOMA BREAKPOINT-ASSOCIATED TARGET 1-RELATED"/>
    <property type="match status" value="1"/>
</dbReference>
<dbReference type="PANTHER" id="PTHR13084:SF6">
    <property type="entry name" value="SODIUM_POTASSIUM-TRANSPORTING ATPASE SUBUNIT BETA-1-INTERACTING PROTEIN"/>
    <property type="match status" value="1"/>
</dbReference>
<dbReference type="EMBL" id="JAPWDV010000001">
    <property type="protein sequence ID" value="KAJ6222654.1"/>
    <property type="molecule type" value="Genomic_DNA"/>
</dbReference>
<feature type="region of interest" description="Disordered" evidence="8">
    <location>
        <begin position="220"/>
        <end position="376"/>
    </location>
</feature>
<feature type="transmembrane region" description="Helical" evidence="7">
    <location>
        <begin position="30"/>
        <end position="53"/>
    </location>
</feature>
<feature type="compositionally biased region" description="Polar residues" evidence="8">
    <location>
        <begin position="317"/>
        <end position="332"/>
    </location>
</feature>
<feature type="transmembrane region" description="Helical" evidence="7">
    <location>
        <begin position="5"/>
        <end position="24"/>
    </location>
</feature>
<keyword evidence="4 7" id="KW-0812">Transmembrane</keyword>
<evidence type="ECO:0000256" key="8">
    <source>
        <dbReference type="SAM" id="MobiDB-lite"/>
    </source>
</evidence>
<dbReference type="GO" id="GO:0005886">
    <property type="term" value="C:plasma membrane"/>
    <property type="evidence" value="ECO:0007669"/>
    <property type="project" value="UniProtKB-SubCell"/>
</dbReference>
<dbReference type="AlphaFoldDB" id="A0A9Q0RQB8"/>
<comment type="similarity">
    <text evidence="2 7">Belongs to the NKAIN family.</text>
</comment>
<dbReference type="Pfam" id="PF05640">
    <property type="entry name" value="NKAIN"/>
    <property type="match status" value="1"/>
</dbReference>